<dbReference type="Proteomes" id="UP001317629">
    <property type="component" value="Plasmid pSS37A-Re-1"/>
</dbReference>
<name>A0ABN6VK15_9HYPH</name>
<sequence>MLEDDATVGARPADRRAIDKNLTGGWGKKAGDGIQGGGFATARRAEKADELPRLRRDPEISQRRRATISDREIAQFDVSGADCRWTR</sequence>
<gene>
    <name evidence="1" type="ORF">SS37A_36280</name>
</gene>
<geneLocation type="plasmid" evidence="1 2">
    <name>pSS37A-Re-1</name>
</geneLocation>
<evidence type="ECO:0000313" key="2">
    <source>
        <dbReference type="Proteomes" id="UP001317629"/>
    </source>
</evidence>
<proteinExistence type="predicted"/>
<organism evidence="1 2">
    <name type="scientific">Methylocystis iwaonis</name>
    <dbReference type="NCBI Taxonomy" id="2885079"/>
    <lineage>
        <taxon>Bacteria</taxon>
        <taxon>Pseudomonadati</taxon>
        <taxon>Pseudomonadota</taxon>
        <taxon>Alphaproteobacteria</taxon>
        <taxon>Hyphomicrobiales</taxon>
        <taxon>Methylocystaceae</taxon>
        <taxon>Methylocystis</taxon>
    </lineage>
</organism>
<reference evidence="1 2" key="1">
    <citation type="journal article" date="2023" name="Int. J. Syst. Evol. Microbiol.">
        <title>Methylocystis iwaonis sp. nov., a type II methane-oxidizing bacterium from surface soil of a rice paddy field in Japan, and emended description of the genus Methylocystis (ex Whittenbury et al. 1970) Bowman et al. 1993.</title>
        <authorList>
            <person name="Kaise H."/>
            <person name="Sawadogo J.B."/>
            <person name="Alam M.S."/>
            <person name="Ueno C."/>
            <person name="Dianou D."/>
            <person name="Shinjo R."/>
            <person name="Asakawa S."/>
        </authorList>
    </citation>
    <scope>NUCLEOTIDE SEQUENCE [LARGE SCALE GENOMIC DNA]</scope>
    <source>
        <strain evidence="1 2">SS37A-Re</strain>
    </source>
</reference>
<evidence type="ECO:0000313" key="1">
    <source>
        <dbReference type="EMBL" id="BDV36098.1"/>
    </source>
</evidence>
<keyword evidence="2" id="KW-1185">Reference proteome</keyword>
<dbReference type="EMBL" id="AP027143">
    <property type="protein sequence ID" value="BDV36098.1"/>
    <property type="molecule type" value="Genomic_DNA"/>
</dbReference>
<protein>
    <submittedName>
        <fullName evidence="1">Uncharacterized protein</fullName>
    </submittedName>
</protein>
<keyword evidence="1" id="KW-0614">Plasmid</keyword>
<accession>A0ABN6VK15</accession>